<dbReference type="PANTHER" id="PTHR33033:SF109">
    <property type="entry name" value="PROTEIN, PUTATIVE-RELATED"/>
    <property type="match status" value="1"/>
</dbReference>
<dbReference type="InterPro" id="IPR002156">
    <property type="entry name" value="RNaseH_domain"/>
</dbReference>
<dbReference type="Gene3D" id="3.30.420.10">
    <property type="entry name" value="Ribonuclease H-like superfamily/Ribonuclease H"/>
    <property type="match status" value="1"/>
</dbReference>
<dbReference type="PANTHER" id="PTHR33033">
    <property type="entry name" value="POLYNUCLEOTIDYL TRANSFERASE, RIBONUCLEASE H-LIKE SUPERFAMILY PROTEIN-RELATED"/>
    <property type="match status" value="1"/>
</dbReference>
<dbReference type="PROSITE" id="PS50879">
    <property type="entry name" value="RNASE_H_1"/>
    <property type="match status" value="1"/>
</dbReference>
<dbReference type="Pfam" id="PF13456">
    <property type="entry name" value="RVT_3"/>
    <property type="match status" value="1"/>
</dbReference>
<dbReference type="CDD" id="cd06222">
    <property type="entry name" value="RNase_H_like"/>
    <property type="match status" value="1"/>
</dbReference>
<comment type="caution">
    <text evidence="2">The sequence shown here is derived from an EMBL/GenBank/DDBJ whole genome shotgun (WGS) entry which is preliminary data.</text>
</comment>
<dbReference type="AlphaFoldDB" id="A0AAE0E926"/>
<evidence type="ECO:0000313" key="3">
    <source>
        <dbReference type="Proteomes" id="UP001281410"/>
    </source>
</evidence>
<evidence type="ECO:0000313" key="2">
    <source>
        <dbReference type="EMBL" id="KAK3219668.1"/>
    </source>
</evidence>
<reference evidence="2" key="1">
    <citation type="journal article" date="2023" name="Plant J.">
        <title>Genome sequences and population genomics provide insights into the demographic history, inbreeding, and mutation load of two 'living fossil' tree species of Dipteronia.</title>
        <authorList>
            <person name="Feng Y."/>
            <person name="Comes H.P."/>
            <person name="Chen J."/>
            <person name="Zhu S."/>
            <person name="Lu R."/>
            <person name="Zhang X."/>
            <person name="Li P."/>
            <person name="Qiu J."/>
            <person name="Olsen K.M."/>
            <person name="Qiu Y."/>
        </authorList>
    </citation>
    <scope>NUCLEOTIDE SEQUENCE</scope>
    <source>
        <strain evidence="2">NBL</strain>
    </source>
</reference>
<dbReference type="Proteomes" id="UP001281410">
    <property type="component" value="Unassembled WGS sequence"/>
</dbReference>
<proteinExistence type="predicted"/>
<keyword evidence="3" id="KW-1185">Reference proteome</keyword>
<accession>A0AAE0E926</accession>
<dbReference type="GO" id="GO:0003676">
    <property type="term" value="F:nucleic acid binding"/>
    <property type="evidence" value="ECO:0007669"/>
    <property type="project" value="InterPro"/>
</dbReference>
<dbReference type="GO" id="GO:0004523">
    <property type="term" value="F:RNA-DNA hybrid ribonuclease activity"/>
    <property type="evidence" value="ECO:0007669"/>
    <property type="project" value="InterPro"/>
</dbReference>
<dbReference type="EMBL" id="JANJYJ010000004">
    <property type="protein sequence ID" value="KAK3219668.1"/>
    <property type="molecule type" value="Genomic_DNA"/>
</dbReference>
<dbReference type="InterPro" id="IPR012337">
    <property type="entry name" value="RNaseH-like_sf"/>
</dbReference>
<organism evidence="2 3">
    <name type="scientific">Dipteronia sinensis</name>
    <dbReference type="NCBI Taxonomy" id="43782"/>
    <lineage>
        <taxon>Eukaryota</taxon>
        <taxon>Viridiplantae</taxon>
        <taxon>Streptophyta</taxon>
        <taxon>Embryophyta</taxon>
        <taxon>Tracheophyta</taxon>
        <taxon>Spermatophyta</taxon>
        <taxon>Magnoliopsida</taxon>
        <taxon>eudicotyledons</taxon>
        <taxon>Gunneridae</taxon>
        <taxon>Pentapetalae</taxon>
        <taxon>rosids</taxon>
        <taxon>malvids</taxon>
        <taxon>Sapindales</taxon>
        <taxon>Sapindaceae</taxon>
        <taxon>Hippocastanoideae</taxon>
        <taxon>Acereae</taxon>
        <taxon>Dipteronia</taxon>
    </lineage>
</organism>
<dbReference type="InterPro" id="IPR044730">
    <property type="entry name" value="RNase_H-like_dom_plant"/>
</dbReference>
<dbReference type="InterPro" id="IPR036397">
    <property type="entry name" value="RNaseH_sf"/>
</dbReference>
<dbReference type="SUPFAM" id="SSF53098">
    <property type="entry name" value="Ribonuclease H-like"/>
    <property type="match status" value="1"/>
</dbReference>
<feature type="domain" description="RNase H type-1" evidence="1">
    <location>
        <begin position="1"/>
        <end position="120"/>
    </location>
</feature>
<name>A0AAE0E926_9ROSI</name>
<gene>
    <name evidence="2" type="ORF">Dsin_013638</name>
</gene>
<evidence type="ECO:0000259" key="1">
    <source>
        <dbReference type="PROSITE" id="PS50879"/>
    </source>
</evidence>
<protein>
    <recommendedName>
        <fullName evidence="1">RNase H type-1 domain-containing protein</fullName>
    </recommendedName>
</protein>
<sequence>MKFNVDGLARGKSGMAGVGGVLRYSRGKVLCMFSLHVGIQDSNTAEIMAIEKACQLCIFNPMLEGREFDIVSDSKVAISWVYKEVFGNFKHVNFVYNIWDILSCLEGTVVTTILELLTPL</sequence>